<sequence length="453" mass="49732">MRASSFYAGAAAVEVTPPLGTLINGDFIAHYARYVHDPLYAKALVLKQPNAMVAIVVVDICAMTAPFLDDIKAVIFQRTGIPVENILISSTHTHAAGSVTDVHLSGADLGYRQQLPGLIVQAVVAACEKLRPAKLGWGDVDAPEHMVCRRYRMQEGYLAYNPVTGMADEVKTNPVGDEKMIMNRVAVPDPQLSYLAIQGTDSSWIALLGNYGLHYVGDWENGTLSADYFGVFSRHMRELLQADDNFIAMMSNGTSGDVNIWDFLDDTRYPKAHFKKSEMIGNALAQKVFHSVSEIIWEDDPVLAALYDTVPVTARKPAAAELEEAKRRVAQTAYENIEANGEGLKSIYAREQVLLNEYPDQLGCQVQALRIGSGVIGGLAGEFFASTGLWLKAQSPIRYFTISLANGNAGYVPPAHEMAKGGYETWRCRISCLEIAAEDIIRKRLLQMIQQLA</sequence>
<dbReference type="RefSeq" id="WP_354658666.1">
    <property type="nucleotide sequence ID" value="NZ_JBEXAC010000001.1"/>
</dbReference>
<organism evidence="1 2">
    <name type="scientific">Chitinophaga defluvii</name>
    <dbReference type="NCBI Taxonomy" id="3163343"/>
    <lineage>
        <taxon>Bacteria</taxon>
        <taxon>Pseudomonadati</taxon>
        <taxon>Bacteroidota</taxon>
        <taxon>Chitinophagia</taxon>
        <taxon>Chitinophagales</taxon>
        <taxon>Chitinophagaceae</taxon>
        <taxon>Chitinophaga</taxon>
    </lineage>
</organism>
<accession>A0ABV2T1L6</accession>
<evidence type="ECO:0000313" key="1">
    <source>
        <dbReference type="EMBL" id="MET6996019.1"/>
    </source>
</evidence>
<evidence type="ECO:0008006" key="3">
    <source>
        <dbReference type="Google" id="ProtNLM"/>
    </source>
</evidence>
<name>A0ABV2T1L6_9BACT</name>
<dbReference type="Proteomes" id="UP001549749">
    <property type="component" value="Unassembled WGS sequence"/>
</dbReference>
<reference evidence="1 2" key="1">
    <citation type="submission" date="2024-06" db="EMBL/GenBank/DDBJ databases">
        <title>Chitinophaga defluvii sp. nov., isolated from municipal sewage.</title>
        <authorList>
            <person name="Zhang L."/>
        </authorList>
    </citation>
    <scope>NUCLEOTIDE SEQUENCE [LARGE SCALE GENOMIC DNA]</scope>
    <source>
        <strain evidence="1 2">H8</strain>
    </source>
</reference>
<proteinExistence type="predicted"/>
<dbReference type="EMBL" id="JBEXAC010000001">
    <property type="protein sequence ID" value="MET6996019.1"/>
    <property type="molecule type" value="Genomic_DNA"/>
</dbReference>
<keyword evidence="2" id="KW-1185">Reference proteome</keyword>
<gene>
    <name evidence="1" type="ORF">ABR189_01505</name>
</gene>
<evidence type="ECO:0000313" key="2">
    <source>
        <dbReference type="Proteomes" id="UP001549749"/>
    </source>
</evidence>
<comment type="caution">
    <text evidence="1">The sequence shown here is derived from an EMBL/GenBank/DDBJ whole genome shotgun (WGS) entry which is preliminary data.</text>
</comment>
<protein>
    <recommendedName>
        <fullName evidence="3">Neutral/alkaline ceramidase-like enzyme</fullName>
    </recommendedName>
</protein>